<organism evidence="2 3">
    <name type="scientific">Weissella ceti</name>
    <dbReference type="NCBI Taxonomy" id="759620"/>
    <lineage>
        <taxon>Bacteria</taxon>
        <taxon>Bacillati</taxon>
        <taxon>Bacillota</taxon>
        <taxon>Bacilli</taxon>
        <taxon>Lactobacillales</taxon>
        <taxon>Lactobacillaceae</taxon>
        <taxon>Weissella</taxon>
    </lineage>
</organism>
<reference evidence="2 3" key="1">
    <citation type="submission" date="2022-10" db="EMBL/GenBank/DDBJ databases">
        <title>Weissella fermenti sp. nov., isolated from fermented cabbage.</title>
        <authorList>
            <person name="Lee J.K."/>
            <person name="Baek J.H."/>
            <person name="Choi D.G."/>
            <person name="Kim J.M."/>
            <person name="Jeon C.O."/>
        </authorList>
    </citation>
    <scope>NUCLEOTIDE SEQUENCE [LARGE SCALE GENOMIC DNA]</scope>
    <source>
        <strain evidence="2 3">KACC 18534</strain>
    </source>
</reference>
<feature type="signal peptide" evidence="1">
    <location>
        <begin position="1"/>
        <end position="20"/>
    </location>
</feature>
<dbReference type="Proteomes" id="UP001526225">
    <property type="component" value="Unassembled WGS sequence"/>
</dbReference>
<comment type="caution">
    <text evidence="2">The sequence shown here is derived from an EMBL/GenBank/DDBJ whole genome shotgun (WGS) entry which is preliminary data.</text>
</comment>
<dbReference type="Pfam" id="PF06486">
    <property type="entry name" value="DUF1093"/>
    <property type="match status" value="1"/>
</dbReference>
<name>A0ABT3E4K4_9LACO</name>
<evidence type="ECO:0000256" key="1">
    <source>
        <dbReference type="SAM" id="SignalP"/>
    </source>
</evidence>
<dbReference type="RefSeq" id="WP_213409571.1">
    <property type="nucleotide sequence ID" value="NZ_CP074441.1"/>
</dbReference>
<dbReference type="Gene3D" id="2.40.50.480">
    <property type="match status" value="1"/>
</dbReference>
<evidence type="ECO:0000313" key="2">
    <source>
        <dbReference type="EMBL" id="MCW0953147.1"/>
    </source>
</evidence>
<feature type="chain" id="PRO_5045957075" evidence="1">
    <location>
        <begin position="21"/>
        <end position="126"/>
    </location>
</feature>
<proteinExistence type="predicted"/>
<keyword evidence="1" id="KW-0732">Signal</keyword>
<gene>
    <name evidence="2" type="ORF">OIT44_03550</name>
</gene>
<evidence type="ECO:0000313" key="3">
    <source>
        <dbReference type="Proteomes" id="UP001526225"/>
    </source>
</evidence>
<dbReference type="PANTHER" id="PTHR36433:SF2">
    <property type="entry name" value="YXEA FAMILY PROTEIN"/>
    <property type="match status" value="1"/>
</dbReference>
<dbReference type="PANTHER" id="PTHR36433">
    <property type="entry name" value="HYPOTHETICAL CYTOSOLIC PROTEIN"/>
    <property type="match status" value="1"/>
</dbReference>
<dbReference type="SUPFAM" id="SSF159121">
    <property type="entry name" value="BC4932-like"/>
    <property type="match status" value="1"/>
</dbReference>
<accession>A0ABT3E4K4</accession>
<dbReference type="EMBL" id="JAOZFE010000003">
    <property type="protein sequence ID" value="MCW0953147.1"/>
    <property type="molecule type" value="Genomic_DNA"/>
</dbReference>
<dbReference type="InterPro" id="IPR006542">
    <property type="entry name" value="DUF1093"/>
</dbReference>
<protein>
    <submittedName>
        <fullName evidence="2">YxeA family protein</fullName>
    </submittedName>
</protein>
<sequence>MKLFKTIAVTAVLIAGLGFGVSQLTKNSNSEFAGIVDQLNPFLKTSTVYVKINEPAYIEEHGNAQYEQTAVDAQGNTRPVSYTGMGVLKKDHYLALTNKGAHVESYAEVQPNEIPTKALNVLKTQN</sequence>
<dbReference type="NCBIfam" id="TIGR01655">
    <property type="entry name" value="yxeA_fam"/>
    <property type="match status" value="1"/>
</dbReference>
<dbReference type="InterPro" id="IPR036166">
    <property type="entry name" value="YxeA-like_sf"/>
</dbReference>
<keyword evidence="3" id="KW-1185">Reference proteome</keyword>